<dbReference type="STRING" id="1314674.A0A0D7BDE2"/>
<name>A0A0D7BDE2_9AGAR</name>
<feature type="region of interest" description="Disordered" evidence="9">
    <location>
        <begin position="253"/>
        <end position="325"/>
    </location>
</feature>
<evidence type="ECO:0000313" key="11">
    <source>
        <dbReference type="Proteomes" id="UP000054007"/>
    </source>
</evidence>
<keyword evidence="8" id="KW-0010">Activator</keyword>
<dbReference type="Pfam" id="PF04934">
    <property type="entry name" value="Med6"/>
    <property type="match status" value="1"/>
</dbReference>
<dbReference type="GO" id="GO:0006357">
    <property type="term" value="P:regulation of transcription by RNA polymerase II"/>
    <property type="evidence" value="ECO:0007669"/>
    <property type="project" value="InterPro"/>
</dbReference>
<dbReference type="AlphaFoldDB" id="A0A0D7BDE2"/>
<dbReference type="Proteomes" id="UP000054007">
    <property type="component" value="Unassembled WGS sequence"/>
</dbReference>
<gene>
    <name evidence="8" type="primary">MED6</name>
    <name evidence="10" type="ORF">CYLTODRAFT_288879</name>
</gene>
<feature type="compositionally biased region" description="Pro residues" evidence="9">
    <location>
        <begin position="315"/>
        <end position="325"/>
    </location>
</feature>
<comment type="similarity">
    <text evidence="2 8">Belongs to the Mediator complex subunit 6 family.</text>
</comment>
<dbReference type="InterPro" id="IPR038566">
    <property type="entry name" value="Mediator_Med6_sf"/>
</dbReference>
<keyword evidence="11" id="KW-1185">Reference proteome</keyword>
<evidence type="ECO:0000256" key="1">
    <source>
        <dbReference type="ARBA" id="ARBA00004123"/>
    </source>
</evidence>
<reference evidence="10 11" key="1">
    <citation type="journal article" date="2015" name="Fungal Genet. Biol.">
        <title>Evolution of novel wood decay mechanisms in Agaricales revealed by the genome sequences of Fistulina hepatica and Cylindrobasidium torrendii.</title>
        <authorList>
            <person name="Floudas D."/>
            <person name="Held B.W."/>
            <person name="Riley R."/>
            <person name="Nagy L.G."/>
            <person name="Koehler G."/>
            <person name="Ransdell A.S."/>
            <person name="Younus H."/>
            <person name="Chow J."/>
            <person name="Chiniquy J."/>
            <person name="Lipzen A."/>
            <person name="Tritt A."/>
            <person name="Sun H."/>
            <person name="Haridas S."/>
            <person name="LaButti K."/>
            <person name="Ohm R.A."/>
            <person name="Kues U."/>
            <person name="Blanchette R.A."/>
            <person name="Grigoriev I.V."/>
            <person name="Minto R.E."/>
            <person name="Hibbett D.S."/>
        </authorList>
    </citation>
    <scope>NUCLEOTIDE SEQUENCE [LARGE SCALE GENOMIC DNA]</scope>
    <source>
        <strain evidence="10 11">FP15055 ss-10</strain>
    </source>
</reference>
<proteinExistence type="inferred from homology"/>
<evidence type="ECO:0000256" key="9">
    <source>
        <dbReference type="SAM" id="MobiDB-lite"/>
    </source>
</evidence>
<comment type="subcellular location">
    <subcellularLocation>
        <location evidence="1 8">Nucleus</location>
    </subcellularLocation>
</comment>
<feature type="compositionally biased region" description="Low complexity" evidence="9">
    <location>
        <begin position="203"/>
        <end position="212"/>
    </location>
</feature>
<comment type="subunit">
    <text evidence="8">Component of the Mediator complex.</text>
</comment>
<evidence type="ECO:0000256" key="4">
    <source>
        <dbReference type="ARBA" id="ARBA00023015"/>
    </source>
</evidence>
<dbReference type="GO" id="GO:0003712">
    <property type="term" value="F:transcription coregulator activity"/>
    <property type="evidence" value="ECO:0007669"/>
    <property type="project" value="InterPro"/>
</dbReference>
<dbReference type="EMBL" id="KN880522">
    <property type="protein sequence ID" value="KIY67591.1"/>
    <property type="molecule type" value="Genomic_DNA"/>
</dbReference>
<dbReference type="PANTHER" id="PTHR13104">
    <property type="entry name" value="MED-6-RELATED"/>
    <property type="match status" value="1"/>
</dbReference>
<protein>
    <recommendedName>
        <fullName evidence="3 8">Mediator of RNA polymerase II transcription subunit 6</fullName>
    </recommendedName>
    <alternativeName>
        <fullName evidence="7 8">Mediator complex subunit 6</fullName>
    </alternativeName>
</protein>
<comment type="function">
    <text evidence="8">Component of the Mediator complex, a coactivator involved in the regulated transcription of nearly all RNA polymerase II-dependent genes. Mediator functions as a bridge to convey information from gene-specific regulatory proteins to the basal RNA polymerase II transcription machinery. Mediator is recruited to promoters by direct interactions with regulatory proteins and serves as a scaffold for the assembly of a functional preinitiation complex with RNA polymerase II and the general transcription factors.</text>
</comment>
<organism evidence="10 11">
    <name type="scientific">Cylindrobasidium torrendii FP15055 ss-10</name>
    <dbReference type="NCBI Taxonomy" id="1314674"/>
    <lineage>
        <taxon>Eukaryota</taxon>
        <taxon>Fungi</taxon>
        <taxon>Dikarya</taxon>
        <taxon>Basidiomycota</taxon>
        <taxon>Agaricomycotina</taxon>
        <taxon>Agaricomycetes</taxon>
        <taxon>Agaricomycetidae</taxon>
        <taxon>Agaricales</taxon>
        <taxon>Marasmiineae</taxon>
        <taxon>Physalacriaceae</taxon>
        <taxon>Cylindrobasidium</taxon>
    </lineage>
</organism>
<feature type="compositionally biased region" description="Polar residues" evidence="9">
    <location>
        <begin position="256"/>
        <end position="275"/>
    </location>
</feature>
<evidence type="ECO:0000256" key="2">
    <source>
        <dbReference type="ARBA" id="ARBA00007526"/>
    </source>
</evidence>
<dbReference type="InterPro" id="IPR007018">
    <property type="entry name" value="Mediator_Med6"/>
</dbReference>
<evidence type="ECO:0000256" key="5">
    <source>
        <dbReference type="ARBA" id="ARBA00023163"/>
    </source>
</evidence>
<keyword evidence="6 8" id="KW-0539">Nucleus</keyword>
<evidence type="ECO:0000256" key="7">
    <source>
        <dbReference type="ARBA" id="ARBA00031259"/>
    </source>
</evidence>
<feature type="region of interest" description="Disordered" evidence="9">
    <location>
        <begin position="178"/>
        <end position="212"/>
    </location>
</feature>
<keyword evidence="4 8" id="KW-0805">Transcription regulation</keyword>
<feature type="compositionally biased region" description="Pro residues" evidence="9">
    <location>
        <begin position="282"/>
        <end position="300"/>
    </location>
</feature>
<evidence type="ECO:0000256" key="6">
    <source>
        <dbReference type="ARBA" id="ARBA00023242"/>
    </source>
</evidence>
<dbReference type="GO" id="GO:0016592">
    <property type="term" value="C:mediator complex"/>
    <property type="evidence" value="ECO:0007669"/>
    <property type="project" value="InterPro"/>
</dbReference>
<evidence type="ECO:0000313" key="10">
    <source>
        <dbReference type="EMBL" id="KIY67591.1"/>
    </source>
</evidence>
<sequence>MDSTADLHPPDDGGGRYFIWHEWIQANSPMTAENVFEYFACSQFYDKQSNNQVLRMQTMHTGVARENEAEELKRFVGIEFAVVHADTTANFFIIHKRERTSPEHTTPLAVYFIENNRVFQAPDIYTLVSMRLAASIQGLQKTLDSVRSRRPEYTPRTGYVWPVSMSDFAEPNDIAQSKPATLKDGAETQPNSRGASVEPGVRAPPRQGAPQRQQNNSLMLNAMRATALHSQLQNHVGSSAFTNMANVLRNAEGHDSQQANSQPKGQQTSSQQAESSRGPATPANPAPATPKPPTKEPGPPGGGKKKKKRTATMNSPPPPTTSTQP</sequence>
<evidence type="ECO:0000256" key="3">
    <source>
        <dbReference type="ARBA" id="ARBA00020634"/>
    </source>
</evidence>
<dbReference type="Gene3D" id="3.10.450.580">
    <property type="entry name" value="Mediator complex, subunit Med6"/>
    <property type="match status" value="1"/>
</dbReference>
<dbReference type="OrthoDB" id="344220at2759"/>
<accession>A0A0D7BDE2</accession>
<evidence type="ECO:0000256" key="8">
    <source>
        <dbReference type="RuleBase" id="RU364143"/>
    </source>
</evidence>
<keyword evidence="5 8" id="KW-0804">Transcription</keyword>